<reference evidence="1 2" key="1">
    <citation type="submission" date="2017-06" db="EMBL/GenBank/DDBJ databases">
        <title>Evolution towards high GC content and high-temperature stress adaptation in endophytic Pseudomonas oryzihabitans impacted its plant-growth promoting traits.</title>
        <authorList>
            <person name="Nascimento F.X."/>
        </authorList>
    </citation>
    <scope>NUCLEOTIDE SEQUENCE [LARGE SCALE GENOMIC DNA]</scope>
    <source>
        <strain evidence="1 2">MS8</strain>
    </source>
</reference>
<proteinExistence type="predicted"/>
<protein>
    <submittedName>
        <fullName evidence="1">Uncharacterized protein</fullName>
    </submittedName>
</protein>
<dbReference type="EMBL" id="CP022198">
    <property type="protein sequence ID" value="AXA65375.1"/>
    <property type="molecule type" value="Genomic_DNA"/>
</dbReference>
<dbReference type="AlphaFoldDB" id="A0A2Z5A3K5"/>
<dbReference type="Proteomes" id="UP000250579">
    <property type="component" value="Chromosome"/>
</dbReference>
<name>A0A2Z5A3K5_9PSED</name>
<evidence type="ECO:0000313" key="1">
    <source>
        <dbReference type="EMBL" id="AXA65375.1"/>
    </source>
</evidence>
<organism evidence="1 2">
    <name type="scientific">Pseudomonas oryzihabitans</name>
    <dbReference type="NCBI Taxonomy" id="47885"/>
    <lineage>
        <taxon>Bacteria</taxon>
        <taxon>Pseudomonadati</taxon>
        <taxon>Pseudomonadota</taxon>
        <taxon>Gammaproteobacteria</taxon>
        <taxon>Pseudomonadales</taxon>
        <taxon>Pseudomonadaceae</taxon>
        <taxon>Pseudomonas</taxon>
    </lineage>
</organism>
<evidence type="ECO:0000313" key="2">
    <source>
        <dbReference type="Proteomes" id="UP000250579"/>
    </source>
</evidence>
<sequence>MVVGNGIEFGDERGAVVLRGLAVTIFGGHGGVLAGAATGDRDGYILVMKFTLGGVGRGVKGVLAE</sequence>
<gene>
    <name evidence="1" type="ORF">CE139_05975</name>
</gene>
<accession>A0A2Z5A3K5</accession>